<dbReference type="Proteomes" id="UP001558353">
    <property type="component" value="Unassembled WGS sequence"/>
</dbReference>
<organism evidence="1 2">
    <name type="scientific">Corynebacterium xerosis</name>
    <dbReference type="NCBI Taxonomy" id="1725"/>
    <lineage>
        <taxon>Bacteria</taxon>
        <taxon>Bacillati</taxon>
        <taxon>Actinomycetota</taxon>
        <taxon>Actinomycetes</taxon>
        <taxon>Mycobacteriales</taxon>
        <taxon>Corynebacteriaceae</taxon>
        <taxon>Corynebacterium</taxon>
    </lineage>
</organism>
<accession>A0ABV3UY64</accession>
<evidence type="ECO:0000313" key="2">
    <source>
        <dbReference type="Proteomes" id="UP001558353"/>
    </source>
</evidence>
<keyword evidence="2" id="KW-1185">Reference proteome</keyword>
<sequence>MFNESWPWKRELGICAARLRKVAQEETHQNFELAEDEWESETEEIFAIERDVMVGCFALRRLLGMPYKVTQEIRKRTVQVTVYPLREDRSAPDYLDAVYAFDLYDFTKPTSRQITTQQMCNLFIHSHVFHLAWDLTGMSIEEARALEENDPRLNGPIRLGGFYVTTDQSKDQLIRLELETLTSRFEEMSLDELNRLHARRDSRGKWKIVEANRAQRESEQSD</sequence>
<evidence type="ECO:0000313" key="1">
    <source>
        <dbReference type="EMBL" id="MEX3529837.1"/>
    </source>
</evidence>
<comment type="caution">
    <text evidence="1">The sequence shown here is derived from an EMBL/GenBank/DDBJ whole genome shotgun (WGS) entry which is preliminary data.</text>
</comment>
<protein>
    <submittedName>
        <fullName evidence="1">Uncharacterized protein</fullName>
    </submittedName>
</protein>
<dbReference type="RefSeq" id="WP_368523064.1">
    <property type="nucleotide sequence ID" value="NZ_JAYWMA010000029.1"/>
</dbReference>
<dbReference type="EMBL" id="JAYWMA010000029">
    <property type="protein sequence ID" value="MEX3529837.1"/>
    <property type="molecule type" value="Genomic_DNA"/>
</dbReference>
<reference evidence="1 2" key="1">
    <citation type="journal article" date="2024" name="Fungal Genet. Biol.">
        <title>The porcine skin microbiome exhibits broad fungal antagonism.</title>
        <authorList>
            <person name="De La Cruz K.F."/>
            <person name="Townsend E.C."/>
            <person name="Alex Cheong J.Z."/>
            <person name="Salamzade R."/>
            <person name="Liu A."/>
            <person name="Sandstrom S."/>
            <person name="Davila E."/>
            <person name="Huang L."/>
            <person name="Xu K.H."/>
            <person name="Wu S.Y."/>
            <person name="Meudt J.J."/>
            <person name="Shanmuganayagam D."/>
            <person name="Gibson A.L.F."/>
            <person name="Kalan L.R."/>
        </authorList>
    </citation>
    <scope>NUCLEOTIDE SEQUENCE [LARGE SCALE GENOMIC DNA]</scope>
    <source>
        <strain evidence="1 2">LK2569</strain>
    </source>
</reference>
<proteinExistence type="predicted"/>
<name>A0ABV3UY64_9CORY</name>
<gene>
    <name evidence="1" type="ORF">VVR64_12345</name>
</gene>